<dbReference type="SUPFAM" id="SSF48498">
    <property type="entry name" value="Tetracyclin repressor-like, C-terminal domain"/>
    <property type="match status" value="1"/>
</dbReference>
<evidence type="ECO:0000256" key="3">
    <source>
        <dbReference type="ARBA" id="ARBA00023163"/>
    </source>
</evidence>
<dbReference type="InterPro" id="IPR036271">
    <property type="entry name" value="Tet_transcr_reg_TetR-rel_C_sf"/>
</dbReference>
<dbReference type="PROSITE" id="PS01081">
    <property type="entry name" value="HTH_TETR_1"/>
    <property type="match status" value="1"/>
</dbReference>
<evidence type="ECO:0000256" key="4">
    <source>
        <dbReference type="PROSITE-ProRule" id="PRU00335"/>
    </source>
</evidence>
<dbReference type="AlphaFoldDB" id="A0A5N5EGH1"/>
<dbReference type="InterPro" id="IPR047923">
    <property type="entry name" value="ArpA-like"/>
</dbReference>
<dbReference type="GO" id="GO:0003677">
    <property type="term" value="F:DNA binding"/>
    <property type="evidence" value="ECO:0007669"/>
    <property type="project" value="UniProtKB-UniRule"/>
</dbReference>
<keyword evidence="3" id="KW-0804">Transcription</keyword>
<dbReference type="PANTHER" id="PTHR47506:SF1">
    <property type="entry name" value="HTH-TYPE TRANSCRIPTIONAL REGULATOR YJDC"/>
    <property type="match status" value="1"/>
</dbReference>
<keyword evidence="7" id="KW-1185">Reference proteome</keyword>
<reference evidence="6 7" key="1">
    <citation type="submission" date="2019-09" db="EMBL/GenBank/DDBJ databases">
        <authorList>
            <person name="Liu P."/>
        </authorList>
    </citation>
    <scope>NUCLEOTIDE SEQUENCE [LARGE SCALE GENOMIC DNA]</scope>
    <source>
        <strain evidence="6 7">TRM68085</strain>
    </source>
</reference>
<evidence type="ECO:0000256" key="1">
    <source>
        <dbReference type="ARBA" id="ARBA00023015"/>
    </source>
</evidence>
<keyword evidence="1" id="KW-0805">Transcription regulation</keyword>
<dbReference type="PANTHER" id="PTHR47506">
    <property type="entry name" value="TRANSCRIPTIONAL REGULATORY PROTEIN"/>
    <property type="match status" value="1"/>
</dbReference>
<dbReference type="PROSITE" id="PS50977">
    <property type="entry name" value="HTH_TETR_2"/>
    <property type="match status" value="1"/>
</dbReference>
<accession>A0A5N5EGH1</accession>
<sequence length="231" mass="25744">MAMQERAVRTRRIFLEAAAQVFIEYGYEAASISTILERTKLTRGALYFHFTSKEGLARGVLDEAVTTEGLTPQAFKVQEWVDVGMLLAYRLPREPLLGASLALSVDPAARALFGTRWPDWIELGRGLLAEAKERGEIHQHIEPMVAARLVVGAWTGVRLVSGALEELDLVGEISELYGLLLPNLVVPGVLARLDTSMYRAERLLRAAREARGARDDEEEFLVGDDRRMPVR</sequence>
<dbReference type="InterPro" id="IPR001647">
    <property type="entry name" value="HTH_TetR"/>
</dbReference>
<comment type="caution">
    <text evidence="6">The sequence shown here is derived from an EMBL/GenBank/DDBJ whole genome shotgun (WGS) entry which is preliminary data.</text>
</comment>
<dbReference type="NCBIfam" id="NF041196">
    <property type="entry name" value="ScbR_bind_reg"/>
    <property type="match status" value="1"/>
</dbReference>
<dbReference type="Pfam" id="PF00440">
    <property type="entry name" value="TetR_N"/>
    <property type="match status" value="1"/>
</dbReference>
<evidence type="ECO:0000259" key="5">
    <source>
        <dbReference type="PROSITE" id="PS50977"/>
    </source>
</evidence>
<dbReference type="SUPFAM" id="SSF46689">
    <property type="entry name" value="Homeodomain-like"/>
    <property type="match status" value="1"/>
</dbReference>
<name>A0A5N5EGH1_9ACTN</name>
<evidence type="ECO:0000256" key="2">
    <source>
        <dbReference type="ARBA" id="ARBA00023125"/>
    </source>
</evidence>
<organism evidence="6 7">
    <name type="scientific">Streptomyces arboris</name>
    <dbReference type="NCBI Taxonomy" id="2600619"/>
    <lineage>
        <taxon>Bacteria</taxon>
        <taxon>Bacillati</taxon>
        <taxon>Actinomycetota</taxon>
        <taxon>Actinomycetes</taxon>
        <taxon>Kitasatosporales</taxon>
        <taxon>Streptomycetaceae</taxon>
        <taxon>Streptomyces</taxon>
    </lineage>
</organism>
<evidence type="ECO:0000313" key="7">
    <source>
        <dbReference type="Proteomes" id="UP000326907"/>
    </source>
</evidence>
<dbReference type="Proteomes" id="UP000326907">
    <property type="component" value="Unassembled WGS sequence"/>
</dbReference>
<keyword evidence="2 4" id="KW-0238">DNA-binding</keyword>
<proteinExistence type="predicted"/>
<dbReference type="Gene3D" id="1.10.357.10">
    <property type="entry name" value="Tetracycline Repressor, domain 2"/>
    <property type="match status" value="1"/>
</dbReference>
<evidence type="ECO:0000313" key="6">
    <source>
        <dbReference type="EMBL" id="KAB2587990.1"/>
    </source>
</evidence>
<protein>
    <submittedName>
        <fullName evidence="6">TetR/AcrR family transcriptional regulator</fullName>
    </submittedName>
</protein>
<feature type="domain" description="HTH tetR-type" evidence="5">
    <location>
        <begin position="8"/>
        <end position="68"/>
    </location>
</feature>
<dbReference type="EMBL" id="VYUA01000064">
    <property type="protein sequence ID" value="KAB2587990.1"/>
    <property type="molecule type" value="Genomic_DNA"/>
</dbReference>
<gene>
    <name evidence="6" type="ORF">F5983_34870</name>
</gene>
<feature type="DNA-binding region" description="H-T-H motif" evidence="4">
    <location>
        <begin position="31"/>
        <end position="50"/>
    </location>
</feature>
<dbReference type="InterPro" id="IPR023772">
    <property type="entry name" value="DNA-bd_HTH_TetR-type_CS"/>
</dbReference>
<dbReference type="InterPro" id="IPR009057">
    <property type="entry name" value="Homeodomain-like_sf"/>
</dbReference>
<dbReference type="PRINTS" id="PR00455">
    <property type="entry name" value="HTHTETR"/>
</dbReference>